<evidence type="ECO:0000256" key="6">
    <source>
        <dbReference type="SAM" id="Phobius"/>
    </source>
</evidence>
<feature type="non-terminal residue" evidence="8">
    <location>
        <position position="354"/>
    </location>
</feature>
<name>A0A5C4YCR6_CAMJU</name>
<evidence type="ECO:0000259" key="7">
    <source>
        <dbReference type="Pfam" id="PF02743"/>
    </source>
</evidence>
<evidence type="ECO:0000256" key="5">
    <source>
        <dbReference type="ARBA" id="ARBA00023136"/>
    </source>
</evidence>
<dbReference type="EMBL" id="VEVS01000059">
    <property type="protein sequence ID" value="TNO40496.1"/>
    <property type="molecule type" value="Genomic_DNA"/>
</dbReference>
<dbReference type="InterPro" id="IPR029151">
    <property type="entry name" value="Sensor-like_sf"/>
</dbReference>
<dbReference type="InterPro" id="IPR033479">
    <property type="entry name" value="dCache_1"/>
</dbReference>
<dbReference type="SUPFAM" id="SSF103190">
    <property type="entry name" value="Sensory domain-like"/>
    <property type="match status" value="1"/>
</dbReference>
<evidence type="ECO:0000256" key="2">
    <source>
        <dbReference type="ARBA" id="ARBA00022475"/>
    </source>
</evidence>
<organism evidence="8 9">
    <name type="scientific">Campylobacter jejuni</name>
    <dbReference type="NCBI Taxonomy" id="197"/>
    <lineage>
        <taxon>Bacteria</taxon>
        <taxon>Pseudomonadati</taxon>
        <taxon>Campylobacterota</taxon>
        <taxon>Epsilonproteobacteria</taxon>
        <taxon>Campylobacterales</taxon>
        <taxon>Campylobacteraceae</taxon>
        <taxon>Campylobacter</taxon>
    </lineage>
</organism>
<keyword evidence="5 6" id="KW-0472">Membrane</keyword>
<gene>
    <name evidence="8" type="ORF">FH034_09805</name>
</gene>
<dbReference type="RefSeq" id="WP_251831887.1">
    <property type="nucleotide sequence ID" value="NZ_VEVS01000059.1"/>
</dbReference>
<dbReference type="PROSITE" id="PS51257">
    <property type="entry name" value="PROKAR_LIPOPROTEIN"/>
    <property type="match status" value="1"/>
</dbReference>
<keyword evidence="2" id="KW-1003">Cell membrane</keyword>
<dbReference type="Gene3D" id="3.30.450.20">
    <property type="entry name" value="PAS domain"/>
    <property type="match status" value="1"/>
</dbReference>
<protein>
    <submittedName>
        <fullName evidence="8">Methyl-accepting chemotaxis protein</fullName>
    </submittedName>
</protein>
<sequence length="354" mass="39643">MKSVKLKVALIANLIAVACLVILGVITFMFVKEALFEEVLKAEINYVKTAKNSMETFKTRNSSALEKLAKSILKRPIEQLNNQEALMRYIGKDLKDFRDSGGFLAVYIAQPNGELIVSDPDSDAKKLDFGIHGKADNYDARTKEYFIEAVKANKTFATSSYIDVITNLPCFTYSIPLYKDGKFLGVLALDVLVTDLQTEFENLPGNTFVLDDEDKVFVSTDKTLLDPNYDIKFFADIAKNKADFEPFEYVTRNGEERFGICVKVSDFYTACVGESIDQIKAPVYKIAFIQLAIVIFTSIASVLFLYFIVSKYLSPLAAIQTGLTSFFDFINHKTKNVSTIEVKSNDEFGQISNA</sequence>
<evidence type="ECO:0000256" key="1">
    <source>
        <dbReference type="ARBA" id="ARBA00004651"/>
    </source>
</evidence>
<comment type="caution">
    <text evidence="8">The sequence shown here is derived from an EMBL/GenBank/DDBJ whole genome shotgun (WGS) entry which is preliminary data.</text>
</comment>
<dbReference type="AlphaFoldDB" id="A0A5C4YCR6"/>
<reference evidence="8 9" key="1">
    <citation type="submission" date="2019-06" db="EMBL/GenBank/DDBJ databases">
        <title>Epidemiology of MDR Campylobacter spp.</title>
        <authorList>
            <person name="Addetia A."/>
            <person name="Greninger A."/>
            <person name="Fang F."/>
        </authorList>
    </citation>
    <scope>NUCLEOTIDE SEQUENCE [LARGE SCALE GENOMIC DNA]</scope>
    <source>
        <strain evidence="8 9">HMC314</strain>
    </source>
</reference>
<proteinExistence type="predicted"/>
<feature type="transmembrane region" description="Helical" evidence="6">
    <location>
        <begin position="6"/>
        <end position="31"/>
    </location>
</feature>
<evidence type="ECO:0000313" key="8">
    <source>
        <dbReference type="EMBL" id="TNO40496.1"/>
    </source>
</evidence>
<dbReference type="CDD" id="cd12913">
    <property type="entry name" value="PDC1_MCP_like"/>
    <property type="match status" value="1"/>
</dbReference>
<feature type="domain" description="Cache" evidence="7">
    <location>
        <begin position="65"/>
        <end position="262"/>
    </location>
</feature>
<evidence type="ECO:0000256" key="4">
    <source>
        <dbReference type="ARBA" id="ARBA00022989"/>
    </source>
</evidence>
<evidence type="ECO:0000313" key="9">
    <source>
        <dbReference type="Proteomes" id="UP000312397"/>
    </source>
</evidence>
<dbReference type="GO" id="GO:0005886">
    <property type="term" value="C:plasma membrane"/>
    <property type="evidence" value="ECO:0007669"/>
    <property type="project" value="UniProtKB-SubCell"/>
</dbReference>
<keyword evidence="4 6" id="KW-1133">Transmembrane helix</keyword>
<comment type="subcellular location">
    <subcellularLocation>
        <location evidence="1">Cell membrane</location>
        <topology evidence="1">Multi-pass membrane protein</topology>
    </subcellularLocation>
</comment>
<evidence type="ECO:0000256" key="3">
    <source>
        <dbReference type="ARBA" id="ARBA00022692"/>
    </source>
</evidence>
<feature type="transmembrane region" description="Helical" evidence="6">
    <location>
        <begin position="286"/>
        <end position="309"/>
    </location>
</feature>
<keyword evidence="3 6" id="KW-0812">Transmembrane</keyword>
<dbReference type="Pfam" id="PF02743">
    <property type="entry name" value="dCache_1"/>
    <property type="match status" value="1"/>
</dbReference>
<dbReference type="Proteomes" id="UP000312397">
    <property type="component" value="Unassembled WGS sequence"/>
</dbReference>
<accession>A0A5C4YCR6</accession>